<dbReference type="Pfam" id="PF13041">
    <property type="entry name" value="PPR_2"/>
    <property type="match status" value="1"/>
</dbReference>
<dbReference type="Pfam" id="PF01535">
    <property type="entry name" value="PPR"/>
    <property type="match status" value="1"/>
</dbReference>
<feature type="region of interest" description="Disordered" evidence="6">
    <location>
        <begin position="977"/>
        <end position="1000"/>
    </location>
</feature>
<keyword evidence="2" id="KW-0677">Repeat</keyword>
<reference evidence="8" key="1">
    <citation type="submission" date="2023-03" db="EMBL/GenBank/DDBJ databases">
        <title>Mating type loci evolution in Malassezia.</title>
        <authorList>
            <person name="Coelho M.A."/>
        </authorList>
    </citation>
    <scope>NUCLEOTIDE SEQUENCE</scope>
    <source>
        <strain evidence="8">CBS 7876</strain>
    </source>
</reference>
<organism evidence="8 9">
    <name type="scientific">Malassezia obtusa</name>
    <dbReference type="NCBI Taxonomy" id="76774"/>
    <lineage>
        <taxon>Eukaryota</taxon>
        <taxon>Fungi</taxon>
        <taxon>Dikarya</taxon>
        <taxon>Basidiomycota</taxon>
        <taxon>Ustilaginomycotina</taxon>
        <taxon>Malasseziomycetes</taxon>
        <taxon>Malasseziales</taxon>
        <taxon>Malasseziaceae</taxon>
        <taxon>Malassezia</taxon>
    </lineage>
</organism>
<evidence type="ECO:0000256" key="1">
    <source>
        <dbReference type="ARBA" id="ARBA00006192"/>
    </source>
</evidence>
<feature type="repeat" description="PPR" evidence="5">
    <location>
        <begin position="545"/>
        <end position="580"/>
    </location>
</feature>
<evidence type="ECO:0000256" key="6">
    <source>
        <dbReference type="SAM" id="MobiDB-lite"/>
    </source>
</evidence>
<dbReference type="AlphaFoldDB" id="A0AAF0E563"/>
<evidence type="ECO:0000256" key="3">
    <source>
        <dbReference type="ARBA" id="ARBA00044493"/>
    </source>
</evidence>
<feature type="domain" description="Pentatricopeptide repeat-containing protein-mitochondrial" evidence="7">
    <location>
        <begin position="487"/>
        <end position="606"/>
    </location>
</feature>
<keyword evidence="9" id="KW-1185">Reference proteome</keyword>
<dbReference type="NCBIfam" id="TIGR00756">
    <property type="entry name" value="PPR"/>
    <property type="match status" value="1"/>
</dbReference>
<feature type="compositionally biased region" description="Low complexity" evidence="6">
    <location>
        <begin position="341"/>
        <end position="356"/>
    </location>
</feature>
<comment type="similarity">
    <text evidence="1">Belongs to the CCM1 family.</text>
</comment>
<dbReference type="PROSITE" id="PS51375">
    <property type="entry name" value="PPR"/>
    <property type="match status" value="2"/>
</dbReference>
<comment type="subunit">
    <text evidence="4">Binds to mitochondrial small subunit 15S rRNA.</text>
</comment>
<evidence type="ECO:0000256" key="5">
    <source>
        <dbReference type="PROSITE-ProRule" id="PRU00708"/>
    </source>
</evidence>
<evidence type="ECO:0000256" key="4">
    <source>
        <dbReference type="ARBA" id="ARBA00044511"/>
    </source>
</evidence>
<feature type="compositionally biased region" description="Low complexity" evidence="6">
    <location>
        <begin position="885"/>
        <end position="896"/>
    </location>
</feature>
<feature type="compositionally biased region" description="Basic residues" evidence="6">
    <location>
        <begin position="978"/>
        <end position="987"/>
    </location>
</feature>
<protein>
    <recommendedName>
        <fullName evidence="7">Pentatricopeptide repeat-containing protein-mitochondrial domain-containing protein</fullName>
    </recommendedName>
</protein>
<evidence type="ECO:0000313" key="9">
    <source>
        <dbReference type="Proteomes" id="UP001214603"/>
    </source>
</evidence>
<proteinExistence type="inferred from homology"/>
<sequence>MRESSAVFSRDALQWLWAYTLELRPAALARRTPGARRRRGTRSAARPAAGAPVGAAPPAGGARPDDRAAAAAPEVRALDALHDAPASAVRRGVRAALDRLAAGACSAAVARAASARIEGLAQRHGGLDALLVEAAVLRGALDDALQRLGALLAAHTPRLADVQAMGEAGHVRRMRSDPVLSALYKACRAVLVAAQRRVDAEQAAGTDAPTAAAVCAWLWAHPLAMALAQPVFPKVCQAIYTIVAALRDPAAHVAALRTSLDAPRAARAAGLVAVALANRGAAETGARVVLDAEHAGVRVSERAVRRVLRVLVEAHGRRVVIAPLVALLDARGPATRRRAGTPRAPRSASRARAAGGDTRVLERHTALLVAAHAGDVGGVAQLYAAAHGQALEAAYADATAREVGVYVYHLLRAYAQRDDLPGARAALAAYAAHRRVSESMCHVLLALSARYAHADAALHLVAEMDAAQVRVGRATLAHLVRALGAAHLPERAASVVQYYAARGVALDRRVYAALLDAYVEAGHWSAVFGTFRWMQAQPRAALRPDAAAYTTMLKAHILHGTPVHHVLRLLHTMRRHGLVPDERAYALVLQSACDAHQLALAESLFALLDTALAPTLGGATRHHYTILLHALLRAGDVRRARHYVDRMRAAGIEPSHVTYGVLLRAYADADESAAPARALALQLTDEADAAPDDARPADAAPFEDLLVPLIRAHGRRGELDAAARLFARLRDAAAPHAPSLRAWTALLNAHRYASDVRGVLRTWDELYLATLERAAPHGAPAPGSAQPSALCLPLSVVITALAEAGHFRRIAAIWARVQRDGFAFDAQNFNHLAAALARAGRVREALEVVEHVLPQRPPALEAATYAPRLRRRPLHTPAPPPTPPAYTDADAPWQPRTLPPRRRLRAHRSSRAPAADADAPSTRAAHDALLGPTDARRTERDIDPAPWLDRALLAPPHVWYASYDTLREICAAIDRQRGTPRRTRRAPAAHPRAAGASALALPTAPPESITEALHAFPTAAARLAEYEQRAALWDALDP</sequence>
<dbReference type="PANTHER" id="PTHR47447:SF17">
    <property type="entry name" value="OS12G0638900 PROTEIN"/>
    <property type="match status" value="1"/>
</dbReference>
<feature type="region of interest" description="Disordered" evidence="6">
    <location>
        <begin position="30"/>
        <end position="71"/>
    </location>
</feature>
<dbReference type="EMBL" id="CP119938">
    <property type="protein sequence ID" value="WFD03747.1"/>
    <property type="molecule type" value="Genomic_DNA"/>
</dbReference>
<feature type="compositionally biased region" description="Low complexity" evidence="6">
    <location>
        <begin position="988"/>
        <end position="1000"/>
    </location>
</feature>
<dbReference type="Proteomes" id="UP001214603">
    <property type="component" value="Chromosome 5"/>
</dbReference>
<feature type="region of interest" description="Disordered" evidence="6">
    <location>
        <begin position="335"/>
        <end position="356"/>
    </location>
</feature>
<name>A0AAF0E563_9BASI</name>
<feature type="region of interest" description="Disordered" evidence="6">
    <location>
        <begin position="867"/>
        <end position="941"/>
    </location>
</feature>
<feature type="compositionally biased region" description="Low complexity" evidence="6">
    <location>
        <begin position="42"/>
        <end position="62"/>
    </location>
</feature>
<gene>
    <name evidence="8" type="ORF">MOBT1_002441</name>
</gene>
<dbReference type="Gene3D" id="1.25.40.10">
    <property type="entry name" value="Tetratricopeptide repeat domain"/>
    <property type="match status" value="3"/>
</dbReference>
<dbReference type="Pfam" id="PF23276">
    <property type="entry name" value="TPR_24"/>
    <property type="match status" value="1"/>
</dbReference>
<feature type="compositionally biased region" description="Low complexity" evidence="6">
    <location>
        <begin position="911"/>
        <end position="923"/>
    </location>
</feature>
<dbReference type="InterPro" id="IPR057027">
    <property type="entry name" value="TPR_mt"/>
</dbReference>
<evidence type="ECO:0000313" key="8">
    <source>
        <dbReference type="EMBL" id="WFD03747.1"/>
    </source>
</evidence>
<dbReference type="InterPro" id="IPR002885">
    <property type="entry name" value="PPR_rpt"/>
</dbReference>
<feature type="compositionally biased region" description="Basic residues" evidence="6">
    <location>
        <begin position="899"/>
        <end position="910"/>
    </location>
</feature>
<accession>A0AAF0E563</accession>
<feature type="repeat" description="PPR" evidence="5">
    <location>
        <begin position="620"/>
        <end position="654"/>
    </location>
</feature>
<comment type="function">
    <text evidence="3">Regulates mitochondrial small subunit maturation by controlling 15S rRNA 5'-end processing. Localizes to the 5' precursor of the 15S rRNA in a position that is subsequently occupied by mS47 in the mature yeast mtSSU. Uses structure and sequence-specific RNA recognition, binding to a single-stranded region of the precursor and specifically recognizing bases -6 to -1. The exchange of Ccm1 for mS47 is coupled to the irreversible removal of precursor rRNA that is accompanied by conformational changes of the mitoribosomal proteins uS5m and mS26. These conformational changes signal completion of 5'-end rRNA processing through protection of the mature 5'-end of the 15S rRNA and stabilization of mS47. The removal of the 5' precursor together with the dissociation of Ccm1 may be catalyzed by the 5'-3' exoribonuclease Pet127. Involved in the specific removal of group I introns in mitochondrial encoded transcripts.</text>
</comment>
<dbReference type="InterPro" id="IPR011990">
    <property type="entry name" value="TPR-like_helical_dom_sf"/>
</dbReference>
<dbReference type="PANTHER" id="PTHR47447">
    <property type="entry name" value="OS03G0856100 PROTEIN"/>
    <property type="match status" value="1"/>
</dbReference>
<evidence type="ECO:0000259" key="7">
    <source>
        <dbReference type="Pfam" id="PF23276"/>
    </source>
</evidence>
<evidence type="ECO:0000256" key="2">
    <source>
        <dbReference type="ARBA" id="ARBA00022737"/>
    </source>
</evidence>